<reference evidence="2 3" key="1">
    <citation type="journal article" date="2020" name="Phytopathology">
        <title>A high-quality genome resource of Botrytis fragariae, a new and rapidly spreading fungal pathogen causing strawberry gray mold in the U.S.A.</title>
        <authorList>
            <person name="Wu Y."/>
            <person name="Saski C.A."/>
            <person name="Schnabel G."/>
            <person name="Xiao S."/>
            <person name="Hu M."/>
        </authorList>
    </citation>
    <scope>NUCLEOTIDE SEQUENCE [LARGE SCALE GENOMIC DNA]</scope>
    <source>
        <strain evidence="2 3">BVB16</strain>
    </source>
</reference>
<proteinExistence type="predicted"/>
<evidence type="ECO:0000313" key="2">
    <source>
        <dbReference type="EMBL" id="KAF5870540.1"/>
    </source>
</evidence>
<dbReference type="EMBL" id="JABFCT010000014">
    <property type="protein sequence ID" value="KAF5870540.1"/>
    <property type="molecule type" value="Genomic_DNA"/>
</dbReference>
<organism evidence="2 3">
    <name type="scientific">Botrytis fragariae</name>
    <dbReference type="NCBI Taxonomy" id="1964551"/>
    <lineage>
        <taxon>Eukaryota</taxon>
        <taxon>Fungi</taxon>
        <taxon>Dikarya</taxon>
        <taxon>Ascomycota</taxon>
        <taxon>Pezizomycotina</taxon>
        <taxon>Leotiomycetes</taxon>
        <taxon>Helotiales</taxon>
        <taxon>Sclerotiniaceae</taxon>
        <taxon>Botrytis</taxon>
    </lineage>
</organism>
<dbReference type="RefSeq" id="XP_037189487.1">
    <property type="nucleotide sequence ID" value="XM_037340264.1"/>
</dbReference>
<name>A0A8H6EG08_9HELO</name>
<comment type="caution">
    <text evidence="2">The sequence shown here is derived from an EMBL/GenBank/DDBJ whole genome shotgun (WGS) entry which is preliminary data.</text>
</comment>
<evidence type="ECO:0000256" key="1">
    <source>
        <dbReference type="SAM" id="MobiDB-lite"/>
    </source>
</evidence>
<sequence>MQKREKTKKTNPNPTAPLSNGQLMTGQDRTGQDLNTTRLEIQTGARSNLADDKPPIHSSLNRTLS</sequence>
<feature type="compositionally biased region" description="Polar residues" evidence="1">
    <location>
        <begin position="10"/>
        <end position="46"/>
    </location>
</feature>
<protein>
    <submittedName>
        <fullName evidence="2">Uncharacterized protein</fullName>
    </submittedName>
</protein>
<accession>A0A8H6EG08</accession>
<dbReference type="GeneID" id="59263956"/>
<gene>
    <name evidence="2" type="ORF">Bfra_009928</name>
</gene>
<dbReference type="Proteomes" id="UP000531561">
    <property type="component" value="Unassembled WGS sequence"/>
</dbReference>
<keyword evidence="3" id="KW-1185">Reference proteome</keyword>
<feature type="region of interest" description="Disordered" evidence="1">
    <location>
        <begin position="1"/>
        <end position="65"/>
    </location>
</feature>
<dbReference type="AlphaFoldDB" id="A0A8H6EG08"/>
<evidence type="ECO:0000313" key="3">
    <source>
        <dbReference type="Proteomes" id="UP000531561"/>
    </source>
</evidence>